<dbReference type="InterPro" id="IPR004792">
    <property type="entry name" value="BaiN-like"/>
</dbReference>
<accession>A0A2M8LEN3</accession>
<dbReference type="InterPro" id="IPR057661">
    <property type="entry name" value="RsdA/BaiN/AoA(So)_Rossmann"/>
</dbReference>
<dbReference type="PANTHER" id="PTHR42887">
    <property type="entry name" value="OS12G0638800 PROTEIN"/>
    <property type="match status" value="1"/>
</dbReference>
<dbReference type="Pfam" id="PF03486">
    <property type="entry name" value="HI0933_like"/>
    <property type="match status" value="1"/>
</dbReference>
<dbReference type="AlphaFoldDB" id="A0A2M8LEN3"/>
<evidence type="ECO:0000313" key="4">
    <source>
        <dbReference type="Proteomes" id="UP000231152"/>
    </source>
</evidence>
<comment type="caution">
    <text evidence="3">The sequence shown here is derived from an EMBL/GenBank/DDBJ whole genome shotgun (WGS) entry which is preliminary data.</text>
</comment>
<dbReference type="InterPro" id="IPR036188">
    <property type="entry name" value="FAD/NAD-bd_sf"/>
</dbReference>
<evidence type="ECO:0000313" key="3">
    <source>
        <dbReference type="EMBL" id="PJE75893.1"/>
    </source>
</evidence>
<feature type="domain" description="RsdA/BaiN/AoA(So)-like Rossmann fold-like" evidence="1">
    <location>
        <begin position="1"/>
        <end position="228"/>
    </location>
</feature>
<reference evidence="3 4" key="1">
    <citation type="submission" date="2017-09" db="EMBL/GenBank/DDBJ databases">
        <title>Depth-based differentiation of microbial function through sediment-hosted aquifers and enrichment of novel symbionts in the deep terrestrial subsurface.</title>
        <authorList>
            <person name="Probst A.J."/>
            <person name="Ladd B."/>
            <person name="Jarett J.K."/>
            <person name="Geller-Mcgrath D.E."/>
            <person name="Sieber C.M."/>
            <person name="Emerson J.B."/>
            <person name="Anantharaman K."/>
            <person name="Thomas B.C."/>
            <person name="Malmstrom R."/>
            <person name="Stieglmeier M."/>
            <person name="Klingl A."/>
            <person name="Woyke T."/>
            <person name="Ryan C.M."/>
            <person name="Banfield J.F."/>
        </authorList>
    </citation>
    <scope>NUCLEOTIDE SEQUENCE [LARGE SCALE GENOMIC DNA]</scope>
    <source>
        <strain evidence="3">CG10_big_fil_rev_8_21_14_0_10_48_11</strain>
    </source>
</reference>
<dbReference type="Gene3D" id="2.40.30.10">
    <property type="entry name" value="Translation factors"/>
    <property type="match status" value="1"/>
</dbReference>
<dbReference type="EMBL" id="PFET01000009">
    <property type="protein sequence ID" value="PJE75893.1"/>
    <property type="molecule type" value="Genomic_DNA"/>
</dbReference>
<dbReference type="Pfam" id="PF22780">
    <property type="entry name" value="HI0933_like_1st"/>
    <property type="match status" value="1"/>
</dbReference>
<organism evidence="3 4">
    <name type="scientific">Candidatus Uhrbacteria bacterium CG10_big_fil_rev_8_21_14_0_10_48_11</name>
    <dbReference type="NCBI Taxonomy" id="1975037"/>
    <lineage>
        <taxon>Bacteria</taxon>
        <taxon>Candidatus Uhriibacteriota</taxon>
    </lineage>
</organism>
<dbReference type="PANTHER" id="PTHR42887:SF2">
    <property type="entry name" value="OS12G0638800 PROTEIN"/>
    <property type="match status" value="1"/>
</dbReference>
<feature type="domain" description="RsdA/BaiN/AoA(So)-like insert" evidence="2">
    <location>
        <begin position="15"/>
        <end position="175"/>
    </location>
</feature>
<gene>
    <name evidence="3" type="ORF">COV04_03035</name>
</gene>
<dbReference type="SUPFAM" id="SSF51905">
    <property type="entry name" value="FAD/NAD(P)-binding domain"/>
    <property type="match status" value="1"/>
</dbReference>
<dbReference type="Proteomes" id="UP000231152">
    <property type="component" value="Unassembled WGS sequence"/>
</dbReference>
<name>A0A2M8LEN3_9BACT</name>
<evidence type="ECO:0000259" key="1">
    <source>
        <dbReference type="Pfam" id="PF03486"/>
    </source>
</evidence>
<sequence length="230" mass="25311">MAKKLGHNIIDNDFSLVPIAIKDAWVKKLAGVTLSDIKLTTFQNRHKQEAYKGKLLFTHVGISGPTVLHMSKEVGELLKYGEVTIALDLFPGVDHTILKSQLQALLIAEINKKIKNVLGKLVPSSLVPVLLRLAAIENETPNHSVRSESRKKLVILFKHTPLSVEKLLGADKAIVSSGGVNLKEVNFKTMESRLVPRLYLVGDMLNIDRPSGGYSLQLCWTTGFVAGEHC</sequence>
<evidence type="ECO:0000259" key="2">
    <source>
        <dbReference type="Pfam" id="PF22780"/>
    </source>
</evidence>
<dbReference type="InterPro" id="IPR055178">
    <property type="entry name" value="RsdA/BaiN/AoA(So)-like_dom"/>
</dbReference>
<proteinExistence type="predicted"/>
<evidence type="ECO:0008006" key="5">
    <source>
        <dbReference type="Google" id="ProtNLM"/>
    </source>
</evidence>
<protein>
    <recommendedName>
        <fullName evidence="5">Aminoacetone oxidase family FAD-binding enzyme</fullName>
    </recommendedName>
</protein>
<dbReference type="SUPFAM" id="SSF160996">
    <property type="entry name" value="HI0933 insert domain-like"/>
    <property type="match status" value="1"/>
</dbReference>
<dbReference type="NCBIfam" id="TIGR00275">
    <property type="entry name" value="aminoacetone oxidase family FAD-binding enzyme"/>
    <property type="match status" value="1"/>
</dbReference>
<dbReference type="Gene3D" id="3.50.50.60">
    <property type="entry name" value="FAD/NAD(P)-binding domain"/>
    <property type="match status" value="1"/>
</dbReference>